<gene>
    <name evidence="2" type="ORF">OJF2_19030</name>
</gene>
<evidence type="ECO:0000313" key="3">
    <source>
        <dbReference type="Proteomes" id="UP000324233"/>
    </source>
</evidence>
<evidence type="ECO:0000313" key="2">
    <source>
        <dbReference type="EMBL" id="QEH33402.1"/>
    </source>
</evidence>
<feature type="region of interest" description="Disordered" evidence="1">
    <location>
        <begin position="84"/>
        <end position="103"/>
    </location>
</feature>
<dbReference type="EMBL" id="CP042997">
    <property type="protein sequence ID" value="QEH33402.1"/>
    <property type="molecule type" value="Genomic_DNA"/>
</dbReference>
<keyword evidence="3" id="KW-1185">Reference proteome</keyword>
<dbReference type="Proteomes" id="UP000324233">
    <property type="component" value="Chromosome"/>
</dbReference>
<dbReference type="RefSeq" id="WP_148593247.1">
    <property type="nucleotide sequence ID" value="NZ_CP042997.1"/>
</dbReference>
<dbReference type="KEGG" id="agv:OJF2_19030"/>
<evidence type="ECO:0000256" key="1">
    <source>
        <dbReference type="SAM" id="MobiDB-lite"/>
    </source>
</evidence>
<dbReference type="AlphaFoldDB" id="A0A5B9VYL9"/>
<reference evidence="2 3" key="1">
    <citation type="submission" date="2019-08" db="EMBL/GenBank/DDBJ databases">
        <title>Deep-cultivation of Planctomycetes and their phenomic and genomic characterization uncovers novel biology.</title>
        <authorList>
            <person name="Wiegand S."/>
            <person name="Jogler M."/>
            <person name="Boedeker C."/>
            <person name="Pinto D."/>
            <person name="Vollmers J."/>
            <person name="Rivas-Marin E."/>
            <person name="Kohn T."/>
            <person name="Peeters S.H."/>
            <person name="Heuer A."/>
            <person name="Rast P."/>
            <person name="Oberbeckmann S."/>
            <person name="Bunk B."/>
            <person name="Jeske O."/>
            <person name="Meyerdierks A."/>
            <person name="Storesund J.E."/>
            <person name="Kallscheuer N."/>
            <person name="Luecker S."/>
            <person name="Lage O.M."/>
            <person name="Pohl T."/>
            <person name="Merkel B.J."/>
            <person name="Hornburger P."/>
            <person name="Mueller R.-W."/>
            <person name="Bruemmer F."/>
            <person name="Labrenz M."/>
            <person name="Spormann A.M."/>
            <person name="Op den Camp H."/>
            <person name="Overmann J."/>
            <person name="Amann R."/>
            <person name="Jetten M.S.M."/>
            <person name="Mascher T."/>
            <person name="Medema M.H."/>
            <person name="Devos D.P."/>
            <person name="Kaster A.-K."/>
            <person name="Ovreas L."/>
            <person name="Rohde M."/>
            <person name="Galperin M.Y."/>
            <person name="Jogler C."/>
        </authorList>
    </citation>
    <scope>NUCLEOTIDE SEQUENCE [LARGE SCALE GENOMIC DNA]</scope>
    <source>
        <strain evidence="2 3">OJF2</strain>
    </source>
</reference>
<name>A0A5B9VYL9_9BACT</name>
<organism evidence="2 3">
    <name type="scientific">Aquisphaera giovannonii</name>
    <dbReference type="NCBI Taxonomy" id="406548"/>
    <lineage>
        <taxon>Bacteria</taxon>
        <taxon>Pseudomonadati</taxon>
        <taxon>Planctomycetota</taxon>
        <taxon>Planctomycetia</taxon>
        <taxon>Isosphaerales</taxon>
        <taxon>Isosphaeraceae</taxon>
        <taxon>Aquisphaera</taxon>
    </lineage>
</organism>
<sequence>MRKRATWRGDILRLFALAWAASLLFGQTPVRAAGCHVSDRPALFSGLSWDHWQGVESERQKPAAVRLPAPPLPAYAAIPCHKDVSTTSQPASDPLGAGLSSLGRIEAPRPREILRVPSLVVSSGPAPAPLDRPPRAS</sequence>
<protein>
    <submittedName>
        <fullName evidence="2">Uncharacterized protein</fullName>
    </submittedName>
</protein>
<proteinExistence type="predicted"/>
<accession>A0A5B9VYL9</accession>